<name>A0A8S1WWG9_PAROT</name>
<sequence>MKFGRIKRQIIVQNSTIIIDMQINAKPQGMLFLSQFQYQLIIINQMGNSNQRMQEEKYENVMKKFKMKESIHHNQLGMVRVYNLKDDNNYSIFEFHKTATTSEEAKLMLSHYKNRKCYNNDHLTQIFFISEQNSQILCQDQTQLTVIGEFFYNNIQNEMKLNYLSKNYTNTVQQFPELRLWQITLQIVDACTFLEKNGRYHGEIKSKNIYLHPDQSVKLTEYNFIYGSMTGYQKALLVNDFQYLSPELMKELRAKNPQPNVDLVKNDVFALGLTLLELASLSSCEQYYDWISKEVHIDRIIKANDQLIQKGYSTLLTNLIYQMISEVETRPRFSDLKEVLSHFENEINNHIDFYSKYQMKQNHQLNMYNSVYTQPYQRPGQFNQTQSIYLPNGSY</sequence>
<protein>
    <recommendedName>
        <fullName evidence="1">Protein kinase domain-containing protein</fullName>
    </recommendedName>
</protein>
<dbReference type="GO" id="GO:0004672">
    <property type="term" value="F:protein kinase activity"/>
    <property type="evidence" value="ECO:0007669"/>
    <property type="project" value="InterPro"/>
</dbReference>
<dbReference type="Proteomes" id="UP000683925">
    <property type="component" value="Unassembled WGS sequence"/>
</dbReference>
<gene>
    <name evidence="2" type="ORF">POCTA_138.1.T1060103</name>
</gene>
<reference evidence="2" key="1">
    <citation type="submission" date="2021-01" db="EMBL/GenBank/DDBJ databases">
        <authorList>
            <consortium name="Genoscope - CEA"/>
            <person name="William W."/>
        </authorList>
    </citation>
    <scope>NUCLEOTIDE SEQUENCE</scope>
</reference>
<dbReference type="PANTHER" id="PTHR44305">
    <property type="entry name" value="SI:DKEY-192D15.2-RELATED"/>
    <property type="match status" value="1"/>
</dbReference>
<feature type="domain" description="Protein kinase" evidence="1">
    <location>
        <begin position="65"/>
        <end position="353"/>
    </location>
</feature>
<dbReference type="AlphaFoldDB" id="A0A8S1WWG9"/>
<dbReference type="EMBL" id="CAJJDP010000106">
    <property type="protein sequence ID" value="CAD8194183.1"/>
    <property type="molecule type" value="Genomic_DNA"/>
</dbReference>
<dbReference type="InterPro" id="IPR000719">
    <property type="entry name" value="Prot_kinase_dom"/>
</dbReference>
<accession>A0A8S1WWG9</accession>
<comment type="caution">
    <text evidence="2">The sequence shown here is derived from an EMBL/GenBank/DDBJ whole genome shotgun (WGS) entry which is preliminary data.</text>
</comment>
<dbReference type="PANTHER" id="PTHR44305:SF2">
    <property type="entry name" value="SI:DKEY-192D15.2"/>
    <property type="match status" value="1"/>
</dbReference>
<proteinExistence type="predicted"/>
<evidence type="ECO:0000259" key="1">
    <source>
        <dbReference type="PROSITE" id="PS50011"/>
    </source>
</evidence>
<dbReference type="Pfam" id="PF07714">
    <property type="entry name" value="PK_Tyr_Ser-Thr"/>
    <property type="match status" value="1"/>
</dbReference>
<organism evidence="2 3">
    <name type="scientific">Paramecium octaurelia</name>
    <dbReference type="NCBI Taxonomy" id="43137"/>
    <lineage>
        <taxon>Eukaryota</taxon>
        <taxon>Sar</taxon>
        <taxon>Alveolata</taxon>
        <taxon>Ciliophora</taxon>
        <taxon>Intramacronucleata</taxon>
        <taxon>Oligohymenophorea</taxon>
        <taxon>Peniculida</taxon>
        <taxon>Parameciidae</taxon>
        <taxon>Paramecium</taxon>
    </lineage>
</organism>
<dbReference type="GO" id="GO:0005524">
    <property type="term" value="F:ATP binding"/>
    <property type="evidence" value="ECO:0007669"/>
    <property type="project" value="InterPro"/>
</dbReference>
<keyword evidence="3" id="KW-1185">Reference proteome</keyword>
<dbReference type="InterPro" id="IPR053083">
    <property type="entry name" value="TF_kinase-domain_protein"/>
</dbReference>
<dbReference type="SMART" id="SM00220">
    <property type="entry name" value="S_TKc"/>
    <property type="match status" value="1"/>
</dbReference>
<dbReference type="OMA" id="WISKEVH"/>
<dbReference type="InterPro" id="IPR001245">
    <property type="entry name" value="Ser-Thr/Tyr_kinase_cat_dom"/>
</dbReference>
<dbReference type="OrthoDB" id="299121at2759"/>
<evidence type="ECO:0000313" key="2">
    <source>
        <dbReference type="EMBL" id="CAD8194183.1"/>
    </source>
</evidence>
<dbReference type="PROSITE" id="PS50011">
    <property type="entry name" value="PROTEIN_KINASE_DOM"/>
    <property type="match status" value="1"/>
</dbReference>
<evidence type="ECO:0000313" key="3">
    <source>
        <dbReference type="Proteomes" id="UP000683925"/>
    </source>
</evidence>